<comment type="caution">
    <text evidence="9">The sequence shown here is derived from an EMBL/GenBank/DDBJ whole genome shotgun (WGS) entry which is preliminary data.</text>
</comment>
<dbReference type="Gene3D" id="2.40.30.40">
    <property type="entry name" value="Peptidase M42, domain 2"/>
    <property type="match status" value="1"/>
</dbReference>
<evidence type="ECO:0000256" key="3">
    <source>
        <dbReference type="ARBA" id="ARBA00022670"/>
    </source>
</evidence>
<evidence type="ECO:0008006" key="11">
    <source>
        <dbReference type="Google" id="ProtNLM"/>
    </source>
</evidence>
<comment type="cofactor">
    <cofactor evidence="8">
        <name>a divalent metal cation</name>
        <dbReference type="ChEBI" id="CHEBI:60240"/>
    </cofactor>
    <text evidence="8">Binds 2 divalent metal cations per subunit.</text>
</comment>
<feature type="binding site" evidence="8">
    <location>
        <position position="319"/>
    </location>
    <ligand>
        <name>Zn(2+)</name>
        <dbReference type="ChEBI" id="CHEBI:29105"/>
        <label>2</label>
    </ligand>
</feature>
<dbReference type="Pfam" id="PF05343">
    <property type="entry name" value="Peptidase_M42"/>
    <property type="match status" value="1"/>
</dbReference>
<keyword evidence="10" id="KW-1185">Reference proteome</keyword>
<keyword evidence="2" id="KW-0031">Aminopeptidase</keyword>
<evidence type="ECO:0000256" key="1">
    <source>
        <dbReference type="ARBA" id="ARBA00006272"/>
    </source>
</evidence>
<dbReference type="EMBL" id="BDUF01000029">
    <property type="protein sequence ID" value="GAX89733.1"/>
    <property type="molecule type" value="Genomic_DNA"/>
</dbReference>
<evidence type="ECO:0000256" key="6">
    <source>
        <dbReference type="PIRNR" id="PIRNR001123"/>
    </source>
</evidence>
<keyword evidence="5" id="KW-0378">Hydrolase</keyword>
<feature type="binding site" evidence="8">
    <location>
        <position position="70"/>
    </location>
    <ligand>
        <name>Zn(2+)</name>
        <dbReference type="ChEBI" id="CHEBI:29105"/>
        <label>1</label>
    </ligand>
</feature>
<dbReference type="SUPFAM" id="SSF101821">
    <property type="entry name" value="Aminopeptidase/glucanase lid domain"/>
    <property type="match status" value="1"/>
</dbReference>
<evidence type="ECO:0000256" key="8">
    <source>
        <dbReference type="PIRSR" id="PIRSR001123-2"/>
    </source>
</evidence>
<feature type="binding site" evidence="8">
    <location>
        <position position="180"/>
    </location>
    <ligand>
        <name>Zn(2+)</name>
        <dbReference type="ChEBI" id="CHEBI:29105"/>
        <label>2</label>
    </ligand>
</feature>
<evidence type="ECO:0000313" key="10">
    <source>
        <dbReference type="Proteomes" id="UP000217785"/>
    </source>
</evidence>
<dbReference type="OrthoDB" id="9772053at2"/>
<comment type="similarity">
    <text evidence="1 6">Belongs to the peptidase M42 family.</text>
</comment>
<dbReference type="GO" id="GO:0006508">
    <property type="term" value="P:proteolysis"/>
    <property type="evidence" value="ECO:0007669"/>
    <property type="project" value="UniProtKB-KW"/>
</dbReference>
<keyword evidence="3" id="KW-0645">Protease</keyword>
<feature type="active site" description="Proton acceptor" evidence="7">
    <location>
        <position position="212"/>
    </location>
</feature>
<dbReference type="PANTHER" id="PTHR32481">
    <property type="entry name" value="AMINOPEPTIDASE"/>
    <property type="match status" value="1"/>
</dbReference>
<dbReference type="InterPro" id="IPR023367">
    <property type="entry name" value="Peptidase_M42_dom2"/>
</dbReference>
<dbReference type="RefSeq" id="WP_096181430.1">
    <property type="nucleotide sequence ID" value="NZ_BDUF01000029.1"/>
</dbReference>
<dbReference type="PANTHER" id="PTHR32481:SF0">
    <property type="entry name" value="AMINOPEPTIDASE YPDE-RELATED"/>
    <property type="match status" value="1"/>
</dbReference>
<name>A0A292YLT5_9BACL</name>
<feature type="binding site" evidence="8">
    <location>
        <position position="235"/>
    </location>
    <ligand>
        <name>Zn(2+)</name>
        <dbReference type="ChEBI" id="CHEBI:29105"/>
        <label>1</label>
    </ligand>
</feature>
<evidence type="ECO:0000256" key="2">
    <source>
        <dbReference type="ARBA" id="ARBA00022438"/>
    </source>
</evidence>
<feature type="binding site" evidence="8">
    <location>
        <position position="180"/>
    </location>
    <ligand>
        <name>Zn(2+)</name>
        <dbReference type="ChEBI" id="CHEBI:29105"/>
        <label>1</label>
    </ligand>
</feature>
<sequence>MSEKPDYKKVLLDLMETPGVSGYELEISNKIEVLFREYTDDIHKDKMGNLVAKILGEGPLPRPRIMVATHMDEIGLIVTKIESGGFVRFSQLGGFDPRTLIGQEVVVHGRVNCHGVIGSKPPHLTTAEEREKAVPMKDLYVDLAMPEDSVREQVSVGDIITIVRNSMELQNGFIAGKSLDNRAGVATLLECLNEMKRLRIGADVYAVASVQEEVGLRGAITGTYEISPDIGIAIDVTHASMPGVAADLGMKMDGGAVIHKGPNIHRDIYTRLIETAKSQNIPHQVRLFQGPSATDGNAMQITAWGIPTGILSLPLRYMHTSVETLCYRDIQRTGKLLAHFIASVDREFVEGLSCYLKD</sequence>
<dbReference type="InterPro" id="IPR008007">
    <property type="entry name" value="Peptidase_M42"/>
</dbReference>
<evidence type="ECO:0000256" key="5">
    <source>
        <dbReference type="ARBA" id="ARBA00022801"/>
    </source>
</evidence>
<dbReference type="GO" id="GO:0004177">
    <property type="term" value="F:aminopeptidase activity"/>
    <property type="evidence" value="ECO:0007669"/>
    <property type="project" value="UniProtKB-UniRule"/>
</dbReference>
<feature type="binding site" evidence="8">
    <location>
        <position position="213"/>
    </location>
    <ligand>
        <name>Zn(2+)</name>
        <dbReference type="ChEBI" id="CHEBI:29105"/>
        <label>2</label>
    </ligand>
</feature>
<protein>
    <recommendedName>
        <fullName evidence="11">Endoglucanase</fullName>
    </recommendedName>
</protein>
<reference evidence="10" key="1">
    <citation type="submission" date="2017-07" db="EMBL/GenBank/DDBJ databases">
        <title>Draft genome sequence of Effusibacillus lacus strain skLN1.</title>
        <authorList>
            <person name="Watanabe M."/>
            <person name="Kojima H."/>
            <person name="Fukui M."/>
        </authorList>
    </citation>
    <scope>NUCLEOTIDE SEQUENCE [LARGE SCALE GENOMIC DNA]</scope>
    <source>
        <strain evidence="10">skLN1</strain>
    </source>
</reference>
<proteinExistence type="inferred from homology"/>
<dbReference type="InterPro" id="IPR051464">
    <property type="entry name" value="Peptidase_M42_aminopept"/>
</dbReference>
<evidence type="ECO:0000313" key="9">
    <source>
        <dbReference type="EMBL" id="GAX89733.1"/>
    </source>
</evidence>
<keyword evidence="4 8" id="KW-0479">Metal-binding</keyword>
<dbReference type="GO" id="GO:0046872">
    <property type="term" value="F:metal ion binding"/>
    <property type="evidence" value="ECO:0007669"/>
    <property type="project" value="UniProtKB-UniRule"/>
</dbReference>
<dbReference type="PIRSF" id="PIRSF001123">
    <property type="entry name" value="PepA_GA"/>
    <property type="match status" value="1"/>
</dbReference>
<organism evidence="9 10">
    <name type="scientific">Effusibacillus lacus</name>
    <dbReference type="NCBI Taxonomy" id="1348429"/>
    <lineage>
        <taxon>Bacteria</taxon>
        <taxon>Bacillati</taxon>
        <taxon>Bacillota</taxon>
        <taxon>Bacilli</taxon>
        <taxon>Bacillales</taxon>
        <taxon>Alicyclobacillaceae</taxon>
        <taxon>Effusibacillus</taxon>
    </lineage>
</organism>
<dbReference type="SUPFAM" id="SSF53187">
    <property type="entry name" value="Zn-dependent exopeptidases"/>
    <property type="match status" value="1"/>
</dbReference>
<accession>A0A292YLT5</accession>
<dbReference type="Proteomes" id="UP000217785">
    <property type="component" value="Unassembled WGS sequence"/>
</dbReference>
<gene>
    <name evidence="9" type="ORF">EFBL_1358</name>
</gene>
<dbReference type="Gene3D" id="3.40.630.10">
    <property type="entry name" value="Zn peptidases"/>
    <property type="match status" value="1"/>
</dbReference>
<evidence type="ECO:0000256" key="4">
    <source>
        <dbReference type="ARBA" id="ARBA00022723"/>
    </source>
</evidence>
<evidence type="ECO:0000256" key="7">
    <source>
        <dbReference type="PIRSR" id="PIRSR001123-1"/>
    </source>
</evidence>
<dbReference type="AlphaFoldDB" id="A0A292YLT5"/>